<dbReference type="EMBL" id="WCZV01000037">
    <property type="protein sequence ID" value="KAB6696234.1"/>
    <property type="molecule type" value="Genomic_DNA"/>
</dbReference>
<evidence type="ECO:0000259" key="7">
    <source>
        <dbReference type="Pfam" id="PF21275"/>
    </source>
</evidence>
<feature type="domain" description="Thiamin pyrophosphokinase catalytic" evidence="6">
    <location>
        <begin position="33"/>
        <end position="129"/>
    </location>
</feature>
<evidence type="ECO:0000313" key="9">
    <source>
        <dbReference type="EMBL" id="KAB6687044.1"/>
    </source>
</evidence>
<dbReference type="InterPro" id="IPR049442">
    <property type="entry name" value="Thi_PPkinase-like_C"/>
</dbReference>
<dbReference type="EC" id="2.7.6.2" evidence="5"/>
<dbReference type="GO" id="GO:0004788">
    <property type="term" value="F:thiamine diphosphokinase activity"/>
    <property type="evidence" value="ECO:0007669"/>
    <property type="project" value="UniProtKB-UniRule"/>
</dbReference>
<dbReference type="InterPro" id="IPR053149">
    <property type="entry name" value="TPK"/>
</dbReference>
<name>A0A6I1BFF1_PHOVU</name>
<evidence type="ECO:0000256" key="4">
    <source>
        <dbReference type="ARBA" id="ARBA00022840"/>
    </source>
</evidence>
<evidence type="ECO:0000313" key="10">
    <source>
        <dbReference type="EMBL" id="KAB6696234.1"/>
    </source>
</evidence>
<dbReference type="CDD" id="cd07995">
    <property type="entry name" value="TPK"/>
    <property type="match status" value="1"/>
</dbReference>
<dbReference type="InterPro" id="IPR006282">
    <property type="entry name" value="Thi_PPkinase"/>
</dbReference>
<dbReference type="SUPFAM" id="SSF63999">
    <property type="entry name" value="Thiamin pyrophosphokinase, catalytic domain"/>
    <property type="match status" value="1"/>
</dbReference>
<dbReference type="AlphaFoldDB" id="A0A6I1BFF1"/>
<keyword evidence="2" id="KW-0547">Nucleotide-binding</keyword>
<evidence type="ECO:0000256" key="5">
    <source>
        <dbReference type="NCBIfam" id="TIGR01378"/>
    </source>
</evidence>
<comment type="caution">
    <text evidence="10">The sequence shown here is derived from an EMBL/GenBank/DDBJ whole genome shotgun (WGS) entry which is preliminary data.</text>
</comment>
<evidence type="ECO:0000256" key="2">
    <source>
        <dbReference type="ARBA" id="ARBA00022741"/>
    </source>
</evidence>
<dbReference type="InterPro" id="IPR007371">
    <property type="entry name" value="TPK_catalytic"/>
</dbReference>
<organism evidence="10 11">
    <name type="scientific">Phocaeicola vulgatus</name>
    <name type="common">Bacteroides vulgatus</name>
    <dbReference type="NCBI Taxonomy" id="821"/>
    <lineage>
        <taxon>Bacteria</taxon>
        <taxon>Pseudomonadati</taxon>
        <taxon>Bacteroidota</taxon>
        <taxon>Bacteroidia</taxon>
        <taxon>Bacteroidales</taxon>
        <taxon>Bacteroidaceae</taxon>
        <taxon>Phocaeicola</taxon>
    </lineage>
</organism>
<dbReference type="GO" id="GO:0006772">
    <property type="term" value="P:thiamine metabolic process"/>
    <property type="evidence" value="ECO:0007669"/>
    <property type="project" value="UniProtKB-UniRule"/>
</dbReference>
<dbReference type="Pfam" id="PF04263">
    <property type="entry name" value="TPK_catalytic"/>
    <property type="match status" value="1"/>
</dbReference>
<proteinExistence type="predicted"/>
<evidence type="ECO:0000256" key="1">
    <source>
        <dbReference type="ARBA" id="ARBA00022679"/>
    </source>
</evidence>
<accession>A0A6I1BFF1</accession>
<dbReference type="EMBL" id="WCZY01000039">
    <property type="protein sequence ID" value="KAB6687044.1"/>
    <property type="molecule type" value="Genomic_DNA"/>
</dbReference>
<evidence type="ECO:0000259" key="6">
    <source>
        <dbReference type="Pfam" id="PF04263"/>
    </source>
</evidence>
<evidence type="ECO:0000313" key="8">
    <source>
        <dbReference type="EMBL" id="KAB6655430.1"/>
    </source>
</evidence>
<dbReference type="PANTHER" id="PTHR41299">
    <property type="entry name" value="THIAMINE PYROPHOSPHOKINASE"/>
    <property type="match status" value="1"/>
</dbReference>
<sequence>MKEYKLPIGCDVPETIILADGDFPSHPLALEWLRQCPYVVCCDGAANTYIRSGRMPEAIVGDGDSLLPDIKERYASLIHSEAEQETNDLSKAFRFCLSQERKRITIMGATGKREDHTIGNVSLLADYMEQAEVSMMTDYGIFVPIREDSMFESYIGQQISVFNMNSTALSAEGLAYPLSVFTNWWQGTLNEALARHFIIRTEGKVLVFRVGIFSKCL</sequence>
<dbReference type="Pfam" id="PF21275">
    <property type="entry name" value="Thi_PPkinase_C"/>
    <property type="match status" value="1"/>
</dbReference>
<keyword evidence="3 8" id="KW-0418">Kinase</keyword>
<evidence type="ECO:0000256" key="3">
    <source>
        <dbReference type="ARBA" id="ARBA00022777"/>
    </source>
</evidence>
<evidence type="ECO:0000313" key="11">
    <source>
        <dbReference type="Proteomes" id="UP000437380"/>
    </source>
</evidence>
<dbReference type="GO" id="GO:0016301">
    <property type="term" value="F:kinase activity"/>
    <property type="evidence" value="ECO:0007669"/>
    <property type="project" value="UniProtKB-KW"/>
</dbReference>
<evidence type="ECO:0000313" key="13">
    <source>
        <dbReference type="Proteomes" id="UP000470952"/>
    </source>
</evidence>
<keyword evidence="4" id="KW-0067">ATP-binding</keyword>
<dbReference type="RefSeq" id="WP_130085420.1">
    <property type="nucleotide sequence ID" value="NZ_JABDSE010000034.1"/>
</dbReference>
<dbReference type="GO" id="GO:0005524">
    <property type="term" value="F:ATP binding"/>
    <property type="evidence" value="ECO:0007669"/>
    <property type="project" value="UniProtKB-KW"/>
</dbReference>
<evidence type="ECO:0000313" key="12">
    <source>
        <dbReference type="Proteomes" id="UP000470777"/>
    </source>
</evidence>
<feature type="domain" description="Thiamin pyrophosphokinase-like substrate-binding" evidence="7">
    <location>
        <begin position="140"/>
        <end position="208"/>
    </location>
</feature>
<dbReference type="Proteomes" id="UP000470777">
    <property type="component" value="Unassembled WGS sequence"/>
</dbReference>
<dbReference type="EMBL" id="WDAG01000034">
    <property type="protein sequence ID" value="KAB6655430.1"/>
    <property type="molecule type" value="Genomic_DNA"/>
</dbReference>
<gene>
    <name evidence="10" type="ORF">GAY17_20470</name>
    <name evidence="8" type="ORF">GAZ76_20370</name>
    <name evidence="9" type="ORF">GAZ92_20635</name>
</gene>
<dbReference type="PANTHER" id="PTHR41299:SF1">
    <property type="entry name" value="THIAMINE PYROPHOSPHOKINASE"/>
    <property type="match status" value="1"/>
</dbReference>
<keyword evidence="1 10" id="KW-0808">Transferase</keyword>
<dbReference type="NCBIfam" id="TIGR01378">
    <property type="entry name" value="thi_PPkinase"/>
    <property type="match status" value="1"/>
</dbReference>
<dbReference type="Gene3D" id="3.40.50.10240">
    <property type="entry name" value="Thiamin pyrophosphokinase, catalytic domain"/>
    <property type="match status" value="1"/>
</dbReference>
<reference evidence="11 12" key="1">
    <citation type="journal article" date="2019" name="Nat. Med.">
        <title>A library of human gut bacterial isolates paired with longitudinal multiomics data enables mechanistic microbiome research.</title>
        <authorList>
            <person name="Poyet M."/>
            <person name="Groussin M."/>
            <person name="Gibbons S.M."/>
            <person name="Avila-Pacheco J."/>
            <person name="Jiang X."/>
            <person name="Kearney S.M."/>
            <person name="Perrotta A.R."/>
            <person name="Berdy B."/>
            <person name="Zhao S."/>
            <person name="Lieberman T.D."/>
            <person name="Swanson P.K."/>
            <person name="Smith M."/>
            <person name="Roesemann S."/>
            <person name="Alexander J.E."/>
            <person name="Rich S.A."/>
            <person name="Livny J."/>
            <person name="Vlamakis H."/>
            <person name="Clish C."/>
            <person name="Bullock K."/>
            <person name="Deik A."/>
            <person name="Scott J."/>
            <person name="Pierce K.A."/>
            <person name="Xavier R.J."/>
            <person name="Alm E.J."/>
        </authorList>
    </citation>
    <scope>NUCLEOTIDE SEQUENCE [LARGE SCALE GENOMIC DNA]</scope>
    <source>
        <strain evidence="10 11">BIOML-A82</strain>
        <strain evidence="9 12">BIOML-A85</strain>
        <strain evidence="8 13">BIOML-A93</strain>
    </source>
</reference>
<protein>
    <recommendedName>
        <fullName evidence="5">Thiamine diphosphokinase</fullName>
        <ecNumber evidence="5">2.7.6.2</ecNumber>
    </recommendedName>
</protein>
<dbReference type="InterPro" id="IPR036759">
    <property type="entry name" value="TPK_catalytic_sf"/>
</dbReference>
<dbReference type="Proteomes" id="UP000470952">
    <property type="component" value="Unassembled WGS sequence"/>
</dbReference>
<dbReference type="GO" id="GO:0009229">
    <property type="term" value="P:thiamine diphosphate biosynthetic process"/>
    <property type="evidence" value="ECO:0007669"/>
    <property type="project" value="InterPro"/>
</dbReference>
<dbReference type="Proteomes" id="UP000437380">
    <property type="component" value="Unassembled WGS sequence"/>
</dbReference>